<dbReference type="PROSITE" id="PS50089">
    <property type="entry name" value="ZF_RING_2"/>
    <property type="match status" value="1"/>
</dbReference>
<dbReference type="InterPro" id="IPR013083">
    <property type="entry name" value="Znf_RING/FYVE/PHD"/>
</dbReference>
<dbReference type="PROSITE" id="PS51787">
    <property type="entry name" value="LON_N"/>
    <property type="match status" value="1"/>
</dbReference>
<dbReference type="PANTHER" id="PTHR23327:SF42">
    <property type="entry name" value="LON PEPTIDASE N-TERMINAL DOMAIN AND RING FINGER PROTEIN C14F5.10C"/>
    <property type="match status" value="1"/>
</dbReference>
<dbReference type="Pfam" id="PF02190">
    <property type="entry name" value="LON_substr_bdg"/>
    <property type="match status" value="1"/>
</dbReference>
<dbReference type="Gene3D" id="3.30.40.10">
    <property type="entry name" value="Zinc/RING finger domain, C3HC4 (zinc finger)"/>
    <property type="match status" value="2"/>
</dbReference>
<keyword evidence="1" id="KW-0479">Metal-binding</keyword>
<name>A0A194XII0_MOLSC</name>
<gene>
    <name evidence="7" type="ORF">LY89DRAFT_466638</name>
</gene>
<evidence type="ECO:0000313" key="7">
    <source>
        <dbReference type="EMBL" id="KUJ19936.1"/>
    </source>
</evidence>
<dbReference type="SMART" id="SM00184">
    <property type="entry name" value="RING"/>
    <property type="match status" value="2"/>
</dbReference>
<dbReference type="InterPro" id="IPR015947">
    <property type="entry name" value="PUA-like_sf"/>
</dbReference>
<proteinExistence type="predicted"/>
<dbReference type="Pfam" id="PF13923">
    <property type="entry name" value="zf-C3HC4_2"/>
    <property type="match status" value="1"/>
</dbReference>
<keyword evidence="8" id="KW-1185">Reference proteome</keyword>
<evidence type="ECO:0000256" key="1">
    <source>
        <dbReference type="ARBA" id="ARBA00022723"/>
    </source>
</evidence>
<evidence type="ECO:0000259" key="6">
    <source>
        <dbReference type="PROSITE" id="PS51787"/>
    </source>
</evidence>
<dbReference type="SUPFAM" id="SSF88697">
    <property type="entry name" value="PUA domain-like"/>
    <property type="match status" value="1"/>
</dbReference>
<dbReference type="Gene3D" id="2.30.130.40">
    <property type="entry name" value="LON domain-like"/>
    <property type="match status" value="1"/>
</dbReference>
<organism evidence="7 8">
    <name type="scientific">Mollisia scopiformis</name>
    <name type="common">Conifer needle endophyte fungus</name>
    <name type="synonym">Phialocephala scopiformis</name>
    <dbReference type="NCBI Taxonomy" id="149040"/>
    <lineage>
        <taxon>Eukaryota</taxon>
        <taxon>Fungi</taxon>
        <taxon>Dikarya</taxon>
        <taxon>Ascomycota</taxon>
        <taxon>Pezizomycotina</taxon>
        <taxon>Leotiomycetes</taxon>
        <taxon>Helotiales</taxon>
        <taxon>Mollisiaceae</taxon>
        <taxon>Mollisia</taxon>
    </lineage>
</organism>
<dbReference type="Gene3D" id="1.20.58.1480">
    <property type="match status" value="1"/>
</dbReference>
<dbReference type="KEGG" id="psco:LY89DRAFT_466638"/>
<dbReference type="AlphaFoldDB" id="A0A194XII0"/>
<dbReference type="RefSeq" id="XP_018074291.1">
    <property type="nucleotide sequence ID" value="XM_018207722.1"/>
</dbReference>
<keyword evidence="2 4" id="KW-0863">Zinc-finger</keyword>
<evidence type="ECO:0000256" key="2">
    <source>
        <dbReference type="ARBA" id="ARBA00022771"/>
    </source>
</evidence>
<dbReference type="Proteomes" id="UP000070700">
    <property type="component" value="Unassembled WGS sequence"/>
</dbReference>
<evidence type="ECO:0000256" key="3">
    <source>
        <dbReference type="ARBA" id="ARBA00022833"/>
    </source>
</evidence>
<dbReference type="InterPro" id="IPR003111">
    <property type="entry name" value="Lon_prtase_N"/>
</dbReference>
<dbReference type="InParanoid" id="A0A194XII0"/>
<dbReference type="InterPro" id="IPR017907">
    <property type="entry name" value="Znf_RING_CS"/>
</dbReference>
<dbReference type="GO" id="GO:0061630">
    <property type="term" value="F:ubiquitin protein ligase activity"/>
    <property type="evidence" value="ECO:0007669"/>
    <property type="project" value="TreeGrafter"/>
</dbReference>
<dbReference type="GeneID" id="28817448"/>
<evidence type="ECO:0000313" key="8">
    <source>
        <dbReference type="Proteomes" id="UP000070700"/>
    </source>
</evidence>
<dbReference type="GO" id="GO:0008270">
    <property type="term" value="F:zinc ion binding"/>
    <property type="evidence" value="ECO:0007669"/>
    <property type="project" value="UniProtKB-KW"/>
</dbReference>
<keyword evidence="3" id="KW-0862">Zinc</keyword>
<dbReference type="PANTHER" id="PTHR23327">
    <property type="entry name" value="RING FINGER PROTEIN 127"/>
    <property type="match status" value="1"/>
</dbReference>
<reference evidence="7 8" key="1">
    <citation type="submission" date="2015-10" db="EMBL/GenBank/DDBJ databases">
        <title>Full genome of DAOMC 229536 Phialocephala scopiformis, a fungal endophyte of spruce producing the potent anti-insectan compound rugulosin.</title>
        <authorList>
            <consortium name="DOE Joint Genome Institute"/>
            <person name="Walker A.K."/>
            <person name="Frasz S.L."/>
            <person name="Seifert K.A."/>
            <person name="Miller J.D."/>
            <person name="Mondo S.J."/>
            <person name="Labutti K."/>
            <person name="Lipzen A."/>
            <person name="Dockter R."/>
            <person name="Kennedy M."/>
            <person name="Grigoriev I.V."/>
            <person name="Spatafora J.W."/>
        </authorList>
    </citation>
    <scope>NUCLEOTIDE SEQUENCE [LARGE SCALE GENOMIC DNA]</scope>
    <source>
        <strain evidence="7 8">CBS 120377</strain>
    </source>
</reference>
<feature type="domain" description="RING-type" evidence="5">
    <location>
        <begin position="204"/>
        <end position="242"/>
    </location>
</feature>
<protein>
    <submittedName>
        <fullName evidence="7">Uncharacterized protein</fullName>
    </submittedName>
</protein>
<sequence length="556" mass="61805">MSSLPLNNTAVPNRSTIGKVNESLSSDIPYEDGPLDATRDARRVVRLIQCPNCSYPLVQPVALPCGNAICRKCMPTETHTRQNISYPQHRLQGFKCPVPGCGGDHVLGDCGTDYVLKAITETVKKEQDSWAMAGIPSLKGNEIRSRTLPGGRLSATYTLAEMGELAYESEITYIPMSPTNARSIDLDSTLLEHMKEAIREELDCFICRNVYLEPHTTTCGHTFCRNCIQSVLENSLSCPTCRTTQVLAPTIRSKNPPINLPLARIASGLFPEAMALRADISSLDEELPKSDLSTPLFVCTLSFPAMPTFLHVFEPRYRLMIERALQTDGRFGMLLHNPQREPQGHLGPVHFYQYGTLLEIESIQRLPDGRSLLETKGVSKFRVLKYGIKDGYTVGNIVRIDDISIAEEEALEIQETTSAPPQRPFSAQAVFNAPPHHLVTSQGSQADKAATVASDRAELHVTPTQSLFDICYAFVKKMEGESAPWLHSRVYAVYGPPPEDPAIFPWWFANVLPLSETEKYRLLHTSSVRERLKICALWARVIEKQRCSQSSGCTVV</sequence>
<accession>A0A194XII0</accession>
<dbReference type="OrthoDB" id="264917at2759"/>
<dbReference type="InterPro" id="IPR001841">
    <property type="entry name" value="Znf_RING"/>
</dbReference>
<dbReference type="SUPFAM" id="SSF57850">
    <property type="entry name" value="RING/U-box"/>
    <property type="match status" value="2"/>
</dbReference>
<dbReference type="PROSITE" id="PS00518">
    <property type="entry name" value="ZF_RING_1"/>
    <property type="match status" value="1"/>
</dbReference>
<evidence type="ECO:0000256" key="4">
    <source>
        <dbReference type="PROSITE-ProRule" id="PRU00175"/>
    </source>
</evidence>
<dbReference type="SMART" id="SM00464">
    <property type="entry name" value="LON"/>
    <property type="match status" value="1"/>
</dbReference>
<feature type="domain" description="Lon N-terminal" evidence="6">
    <location>
        <begin position="284"/>
        <end position="543"/>
    </location>
</feature>
<dbReference type="InterPro" id="IPR046336">
    <property type="entry name" value="Lon_prtase_N_sf"/>
</dbReference>
<evidence type="ECO:0000259" key="5">
    <source>
        <dbReference type="PROSITE" id="PS50089"/>
    </source>
</evidence>
<dbReference type="STRING" id="149040.A0A194XII0"/>
<dbReference type="EMBL" id="KQ947410">
    <property type="protein sequence ID" value="KUJ19936.1"/>
    <property type="molecule type" value="Genomic_DNA"/>
</dbReference>